<protein>
    <submittedName>
        <fullName evidence="2">Uncharacterized protein</fullName>
    </submittedName>
</protein>
<dbReference type="AlphaFoldDB" id="A0AA39YP51"/>
<dbReference type="Proteomes" id="UP001174936">
    <property type="component" value="Unassembled WGS sequence"/>
</dbReference>
<feature type="compositionally biased region" description="Basic residues" evidence="1">
    <location>
        <begin position="196"/>
        <end position="217"/>
    </location>
</feature>
<organism evidence="2 3">
    <name type="scientific">Cercophora newfieldiana</name>
    <dbReference type="NCBI Taxonomy" id="92897"/>
    <lineage>
        <taxon>Eukaryota</taxon>
        <taxon>Fungi</taxon>
        <taxon>Dikarya</taxon>
        <taxon>Ascomycota</taxon>
        <taxon>Pezizomycotina</taxon>
        <taxon>Sordariomycetes</taxon>
        <taxon>Sordariomycetidae</taxon>
        <taxon>Sordariales</taxon>
        <taxon>Lasiosphaeriaceae</taxon>
        <taxon>Cercophora</taxon>
    </lineage>
</organism>
<sequence>MAGYLKHVASSLACRFPGRQQITTKGKLHGQKVCCCCKHMSTLGPWRGLGPTCARSLSLTTQTSPSAGVEACVRWAGRAIFGCGWYTTTDRALLAVLRGLQGGKCVHGRYVSDCRCAQVLDRRGSICPRAILTLHYLLAYMQKQGRCGQESSKLRPDGLKHVGGQCGASAPFVRLALREQAGNKQADMLFTDKRRASTLHRHPHRYQSRCRVRPAGR</sequence>
<evidence type="ECO:0000313" key="3">
    <source>
        <dbReference type="Proteomes" id="UP001174936"/>
    </source>
</evidence>
<proteinExistence type="predicted"/>
<name>A0AA39YP51_9PEZI</name>
<reference evidence="2" key="1">
    <citation type="submission" date="2023-06" db="EMBL/GenBank/DDBJ databases">
        <title>Genome-scale phylogeny and comparative genomics of the fungal order Sordariales.</title>
        <authorList>
            <consortium name="Lawrence Berkeley National Laboratory"/>
            <person name="Hensen N."/>
            <person name="Bonometti L."/>
            <person name="Westerberg I."/>
            <person name="Brannstrom I.O."/>
            <person name="Guillou S."/>
            <person name="Cros-Aarteil S."/>
            <person name="Calhoun S."/>
            <person name="Haridas S."/>
            <person name="Kuo A."/>
            <person name="Mondo S."/>
            <person name="Pangilinan J."/>
            <person name="Riley R."/>
            <person name="Labutti K."/>
            <person name="Andreopoulos B."/>
            <person name="Lipzen A."/>
            <person name="Chen C."/>
            <person name="Yanf M."/>
            <person name="Daum C."/>
            <person name="Ng V."/>
            <person name="Clum A."/>
            <person name="Steindorff A."/>
            <person name="Ohm R."/>
            <person name="Martin F."/>
            <person name="Silar P."/>
            <person name="Natvig D."/>
            <person name="Lalanne C."/>
            <person name="Gautier V."/>
            <person name="Ament-Velasquez S.L."/>
            <person name="Kruys A."/>
            <person name="Hutchinson M.I."/>
            <person name="Powell A.J."/>
            <person name="Barry K."/>
            <person name="Miller A.N."/>
            <person name="Grigoriev I.V."/>
            <person name="Debuchy R."/>
            <person name="Gladieux P."/>
            <person name="Thoren M.H."/>
            <person name="Johannesson H."/>
        </authorList>
    </citation>
    <scope>NUCLEOTIDE SEQUENCE</scope>
    <source>
        <strain evidence="2">SMH2532-1</strain>
    </source>
</reference>
<accession>A0AA39YP51</accession>
<comment type="caution">
    <text evidence="2">The sequence shown here is derived from an EMBL/GenBank/DDBJ whole genome shotgun (WGS) entry which is preliminary data.</text>
</comment>
<evidence type="ECO:0000313" key="2">
    <source>
        <dbReference type="EMBL" id="KAK0656133.1"/>
    </source>
</evidence>
<evidence type="ECO:0000256" key="1">
    <source>
        <dbReference type="SAM" id="MobiDB-lite"/>
    </source>
</evidence>
<feature type="region of interest" description="Disordered" evidence="1">
    <location>
        <begin position="194"/>
        <end position="217"/>
    </location>
</feature>
<dbReference type="EMBL" id="JAULSV010000001">
    <property type="protein sequence ID" value="KAK0656133.1"/>
    <property type="molecule type" value="Genomic_DNA"/>
</dbReference>
<keyword evidence="3" id="KW-1185">Reference proteome</keyword>
<gene>
    <name evidence="2" type="ORF">B0T16DRAFT_29565</name>
</gene>